<keyword evidence="3" id="KW-1185">Reference proteome</keyword>
<reference evidence="3" key="1">
    <citation type="submission" date="2016-10" db="EMBL/GenBank/DDBJ databases">
        <authorList>
            <person name="Varghese N."/>
            <person name="Submissions S."/>
        </authorList>
    </citation>
    <scope>NUCLEOTIDE SEQUENCE [LARGE SCALE GENOMIC DNA]</scope>
    <source>
        <strain evidence="3">DSM 100420</strain>
    </source>
</reference>
<sequence>MSDIGPEFIAEAVKKGIVAVGSKTVSIEPGSPWENGSCESFNARLREALPNSEALYSLQQAQIIIEC</sequence>
<dbReference type="InterPro" id="IPR036397">
    <property type="entry name" value="RNaseH_sf"/>
</dbReference>
<organism evidence="2 3">
    <name type="scientific">Jannaschia faecimaris</name>
    <dbReference type="NCBI Taxonomy" id="1244108"/>
    <lineage>
        <taxon>Bacteria</taxon>
        <taxon>Pseudomonadati</taxon>
        <taxon>Pseudomonadota</taxon>
        <taxon>Alphaproteobacteria</taxon>
        <taxon>Rhodobacterales</taxon>
        <taxon>Roseobacteraceae</taxon>
        <taxon>Jannaschia</taxon>
    </lineage>
</organism>
<evidence type="ECO:0000313" key="3">
    <source>
        <dbReference type="Proteomes" id="UP000198914"/>
    </source>
</evidence>
<proteinExistence type="predicted"/>
<evidence type="ECO:0000313" key="2">
    <source>
        <dbReference type="EMBL" id="SDZ54584.1"/>
    </source>
</evidence>
<dbReference type="EMBL" id="FNPX01000020">
    <property type="protein sequence ID" value="SDZ54584.1"/>
    <property type="molecule type" value="Genomic_DNA"/>
</dbReference>
<dbReference type="STRING" id="1244108.SAMN05444004_12036"/>
<feature type="domain" description="Integrase catalytic" evidence="1">
    <location>
        <begin position="1"/>
        <end position="67"/>
    </location>
</feature>
<dbReference type="AlphaFoldDB" id="A0A1H3TWI0"/>
<dbReference type="GO" id="GO:0003676">
    <property type="term" value="F:nucleic acid binding"/>
    <property type="evidence" value="ECO:0007669"/>
    <property type="project" value="InterPro"/>
</dbReference>
<gene>
    <name evidence="2" type="ORF">SAMN05444004_12036</name>
</gene>
<name>A0A1H3TWI0_9RHOB</name>
<dbReference type="Gene3D" id="3.30.420.10">
    <property type="entry name" value="Ribonuclease H-like superfamily/Ribonuclease H"/>
    <property type="match status" value="1"/>
</dbReference>
<dbReference type="Pfam" id="PF13683">
    <property type="entry name" value="rve_3"/>
    <property type="match status" value="1"/>
</dbReference>
<accession>A0A1H3TWI0</accession>
<dbReference type="PROSITE" id="PS50994">
    <property type="entry name" value="INTEGRASE"/>
    <property type="match status" value="1"/>
</dbReference>
<protein>
    <submittedName>
        <fullName evidence="2">Integrase core domain-containing protein</fullName>
    </submittedName>
</protein>
<dbReference type="InterPro" id="IPR001584">
    <property type="entry name" value="Integrase_cat-core"/>
</dbReference>
<dbReference type="GO" id="GO:0015074">
    <property type="term" value="P:DNA integration"/>
    <property type="evidence" value="ECO:0007669"/>
    <property type="project" value="InterPro"/>
</dbReference>
<dbReference type="Proteomes" id="UP000198914">
    <property type="component" value="Unassembled WGS sequence"/>
</dbReference>
<evidence type="ECO:0000259" key="1">
    <source>
        <dbReference type="PROSITE" id="PS50994"/>
    </source>
</evidence>
<dbReference type="SUPFAM" id="SSF53098">
    <property type="entry name" value="Ribonuclease H-like"/>
    <property type="match status" value="1"/>
</dbReference>
<dbReference type="InterPro" id="IPR012337">
    <property type="entry name" value="RNaseH-like_sf"/>
</dbReference>